<proteinExistence type="predicted"/>
<organism evidence="1">
    <name type="scientific">marine sediment metagenome</name>
    <dbReference type="NCBI Taxonomy" id="412755"/>
    <lineage>
        <taxon>unclassified sequences</taxon>
        <taxon>metagenomes</taxon>
        <taxon>ecological metagenomes</taxon>
    </lineage>
</organism>
<gene>
    <name evidence="1" type="ORF">S01H4_38431</name>
</gene>
<evidence type="ECO:0000313" key="1">
    <source>
        <dbReference type="EMBL" id="GAH05255.1"/>
    </source>
</evidence>
<name>X1DAD2_9ZZZZ</name>
<sequence>MTYFPEENKESISGNQEEKKEYIREFILEGQEISSYFGNLDIFAKDLEKWQKEKQHIIILVRNEGRAQRLGVHSFPKSIIMLLDQDSGRC</sequence>
<reference evidence="1" key="1">
    <citation type="journal article" date="2014" name="Front. Microbiol.">
        <title>High frequency of phylogenetically diverse reductive dehalogenase-homologous genes in deep subseafloor sedimentary metagenomes.</title>
        <authorList>
            <person name="Kawai M."/>
            <person name="Futagami T."/>
            <person name="Toyoda A."/>
            <person name="Takaki Y."/>
            <person name="Nishi S."/>
            <person name="Hori S."/>
            <person name="Arai W."/>
            <person name="Tsubouchi T."/>
            <person name="Morono Y."/>
            <person name="Uchiyama I."/>
            <person name="Ito T."/>
            <person name="Fujiyama A."/>
            <person name="Inagaki F."/>
            <person name="Takami H."/>
        </authorList>
    </citation>
    <scope>NUCLEOTIDE SEQUENCE</scope>
    <source>
        <strain evidence="1">Expedition CK06-06</strain>
    </source>
</reference>
<accession>X1DAD2</accession>
<dbReference type="EMBL" id="BART01020723">
    <property type="protein sequence ID" value="GAH05255.1"/>
    <property type="molecule type" value="Genomic_DNA"/>
</dbReference>
<comment type="caution">
    <text evidence="1">The sequence shown here is derived from an EMBL/GenBank/DDBJ whole genome shotgun (WGS) entry which is preliminary data.</text>
</comment>
<dbReference type="AlphaFoldDB" id="X1DAD2"/>
<protein>
    <submittedName>
        <fullName evidence="1">Uncharacterized protein</fullName>
    </submittedName>
</protein>